<dbReference type="Pfam" id="PF00652">
    <property type="entry name" value="Ricin_B_lectin"/>
    <property type="match status" value="1"/>
</dbReference>
<dbReference type="Gene3D" id="2.60.40.10">
    <property type="entry name" value="Immunoglobulins"/>
    <property type="match status" value="2"/>
</dbReference>
<dbReference type="InterPro" id="IPR035992">
    <property type="entry name" value="Ricin_B-like_lectins"/>
</dbReference>
<dbReference type="InterPro" id="IPR003961">
    <property type="entry name" value="FN3_dom"/>
</dbReference>
<dbReference type="NCBIfam" id="NF035930">
    <property type="entry name" value="lectin_2"/>
    <property type="match status" value="1"/>
</dbReference>
<dbReference type="SUPFAM" id="SSF50952">
    <property type="entry name" value="Soluble quinoprotein glucose dehydrogenase"/>
    <property type="match status" value="1"/>
</dbReference>
<dbReference type="Gene3D" id="2.120.10.30">
    <property type="entry name" value="TolB, C-terminal domain"/>
    <property type="match status" value="1"/>
</dbReference>
<reference evidence="3 6" key="2">
    <citation type="submission" date="2019-07" db="EMBL/GenBank/DDBJ databases">
        <title>Whole genome shotgun sequence of Myxococcus fulvus NBRC 100333.</title>
        <authorList>
            <person name="Hosoyama A."/>
            <person name="Uohara A."/>
            <person name="Ohji S."/>
            <person name="Ichikawa N."/>
        </authorList>
    </citation>
    <scope>NUCLEOTIDE SEQUENCE [LARGE SCALE GENOMIC DNA]</scope>
    <source>
        <strain evidence="3 6">NBRC 100333</strain>
    </source>
</reference>
<dbReference type="EMBL" id="FOIB01000002">
    <property type="protein sequence ID" value="SET64965.1"/>
    <property type="molecule type" value="Genomic_DNA"/>
</dbReference>
<reference evidence="4 5" key="1">
    <citation type="submission" date="2016-10" db="EMBL/GenBank/DDBJ databases">
        <authorList>
            <person name="Varghese N."/>
            <person name="Submissions S."/>
        </authorList>
    </citation>
    <scope>NUCLEOTIDE SEQUENCE [LARGE SCALE GENOMIC DNA]</scope>
    <source>
        <strain evidence="4 5">DSM 16525</strain>
    </source>
</reference>
<feature type="signal peptide" evidence="1">
    <location>
        <begin position="1"/>
        <end position="26"/>
    </location>
</feature>
<dbReference type="Pfam" id="PF07995">
    <property type="entry name" value="GSDH"/>
    <property type="match status" value="1"/>
</dbReference>
<keyword evidence="1" id="KW-0732">Signal</keyword>
<feature type="domain" description="Fibronectin type-III" evidence="2">
    <location>
        <begin position="271"/>
        <end position="362"/>
    </location>
</feature>
<evidence type="ECO:0000259" key="2">
    <source>
        <dbReference type="PROSITE" id="PS50853"/>
    </source>
</evidence>
<proteinExistence type="predicted"/>
<name>A0A511SVE6_MYXFU</name>
<feature type="chain" id="PRO_5023040040" evidence="1">
    <location>
        <begin position="27"/>
        <end position="698"/>
    </location>
</feature>
<evidence type="ECO:0000313" key="4">
    <source>
        <dbReference type="EMBL" id="SET64965.1"/>
    </source>
</evidence>
<dbReference type="SMART" id="SM00060">
    <property type="entry name" value="FN3"/>
    <property type="match status" value="2"/>
</dbReference>
<organism evidence="3 6">
    <name type="scientific">Myxococcus fulvus</name>
    <dbReference type="NCBI Taxonomy" id="33"/>
    <lineage>
        <taxon>Bacteria</taxon>
        <taxon>Pseudomonadati</taxon>
        <taxon>Myxococcota</taxon>
        <taxon>Myxococcia</taxon>
        <taxon>Myxococcales</taxon>
        <taxon>Cystobacterineae</taxon>
        <taxon>Myxococcaceae</taxon>
        <taxon>Myxococcus</taxon>
    </lineage>
</organism>
<dbReference type="SMART" id="SM00458">
    <property type="entry name" value="RICIN"/>
    <property type="match status" value="1"/>
</dbReference>
<dbReference type="Pfam" id="PF00041">
    <property type="entry name" value="fn3"/>
    <property type="match status" value="1"/>
</dbReference>
<evidence type="ECO:0000313" key="5">
    <source>
        <dbReference type="Proteomes" id="UP000183760"/>
    </source>
</evidence>
<dbReference type="Proteomes" id="UP000183760">
    <property type="component" value="Unassembled WGS sequence"/>
</dbReference>
<keyword evidence="5" id="KW-1185">Reference proteome</keyword>
<dbReference type="InterPro" id="IPR012938">
    <property type="entry name" value="Glc/Sorbosone_DH"/>
</dbReference>
<dbReference type="Proteomes" id="UP000321514">
    <property type="component" value="Unassembled WGS sequence"/>
</dbReference>
<dbReference type="SUPFAM" id="SSF50370">
    <property type="entry name" value="Ricin B-like lectins"/>
    <property type="match status" value="2"/>
</dbReference>
<dbReference type="CDD" id="cd23418">
    <property type="entry name" value="beta-trefoil_Ricin_XLN-like"/>
    <property type="match status" value="1"/>
</dbReference>
<dbReference type="InterPro" id="IPR013783">
    <property type="entry name" value="Ig-like_fold"/>
</dbReference>
<dbReference type="OrthoDB" id="9770043at2"/>
<dbReference type="PROSITE" id="PS50853">
    <property type="entry name" value="FN3"/>
    <property type="match status" value="1"/>
</dbReference>
<dbReference type="PANTHER" id="PTHR19328:SF13">
    <property type="entry name" value="HIPL1 PROTEIN"/>
    <property type="match status" value="1"/>
</dbReference>
<dbReference type="InterPro" id="IPR036116">
    <property type="entry name" value="FN3_sf"/>
</dbReference>
<dbReference type="InterPro" id="IPR011041">
    <property type="entry name" value="Quinoprot_gluc/sorb_DH_b-prop"/>
</dbReference>
<dbReference type="PROSITE" id="PS50231">
    <property type="entry name" value="RICIN_B_LECTIN"/>
    <property type="match status" value="1"/>
</dbReference>
<dbReference type="EMBL" id="BJXR01000013">
    <property type="protein sequence ID" value="GEN05869.1"/>
    <property type="molecule type" value="Genomic_DNA"/>
</dbReference>
<dbReference type="CDD" id="cd00063">
    <property type="entry name" value="FN3"/>
    <property type="match status" value="1"/>
</dbReference>
<comment type="caution">
    <text evidence="3">The sequence shown here is derived from an EMBL/GenBank/DDBJ whole genome shotgun (WGS) entry which is preliminary data.</text>
</comment>
<evidence type="ECO:0000313" key="3">
    <source>
        <dbReference type="EMBL" id="GEN05869.1"/>
    </source>
</evidence>
<accession>A0A511SVE6</accession>
<dbReference type="InterPro" id="IPR011042">
    <property type="entry name" value="6-blade_b-propeller_TolB-like"/>
</dbReference>
<sequence length="698" mass="73352">MTRRPPPVAASRIILAACLITLTACEATPEQGGSELESQSAAVTAGTRLISAQSGRCLDVSQNSQTSGQGLNIYDCHGQGNQRFLFTPEGELRVFDGAWCVQPATATAGARAVISACTGAAAQRWVRNANGTVVHTASSLCLDVSGGATANSSPVIVWDCNGQTNQQWNLPADTQPPTVPTGLVVTNLTCNTATLSWAESTDNQGVAFYDVYHDGQLMKSVSGAVLSTGLTVVPGATWGLYVNARDAAGNVSQGSATLSITPPPCQVDTQAPSIPTGLTATATGTSVTLNWTASTDNVGVSAYVVFRDGVQVATVPGTPPATTFVDSGLSANTAYVYSVLARDAQGNASARSTTASVTTGQACTNPVCSVTQVATDTDIPWGLVSLPDGAVLYGRRDAQDIVRLDPVTGQKTSVGTVPNVQSTDGEGGLMGIVLSPTFATDRWLYVMHTSPTDNRIVRLRYENGSLNTASLQVLLQGIGRNKFHNGGRLRFGPDGKLYAATGDAQNAAYAQDLNNLAGKVLRLNADGTIPSDNPFGNYVWSYGHRNPQGLAFDSQGRLWEQEFGNSVMDETNLIQRGGNYGWPNCEGTVSQGGSGCATPGYIVPKQTYTTAAGSCSGIAVVRDVLYVACARGTRLYREVISGTELTNVQQFFVGTYGRLRTVEPTLDGNLWLTTTNQGDKDSIPNNSNERIFRVVLGQ</sequence>
<dbReference type="PANTHER" id="PTHR19328">
    <property type="entry name" value="HEDGEHOG-INTERACTING PROTEIN"/>
    <property type="match status" value="1"/>
</dbReference>
<dbReference type="AlphaFoldDB" id="A0A511SVE6"/>
<dbReference type="RefSeq" id="WP_083559796.1">
    <property type="nucleotide sequence ID" value="NZ_BJXR01000013.1"/>
</dbReference>
<evidence type="ECO:0000313" key="6">
    <source>
        <dbReference type="Proteomes" id="UP000321514"/>
    </source>
</evidence>
<protein>
    <submittedName>
        <fullName evidence="4">Glucose/arabinose dehydrogenase, beta-propeller fold</fullName>
    </submittedName>
</protein>
<dbReference type="Gene3D" id="2.80.10.50">
    <property type="match status" value="1"/>
</dbReference>
<dbReference type="SUPFAM" id="SSF49265">
    <property type="entry name" value="Fibronectin type III"/>
    <property type="match status" value="1"/>
</dbReference>
<gene>
    <name evidence="3" type="ORF">MFU01_09060</name>
    <name evidence="4" type="ORF">SAMN05443572_1021011</name>
</gene>
<dbReference type="InterPro" id="IPR000772">
    <property type="entry name" value="Ricin_B_lectin"/>
</dbReference>
<dbReference type="PROSITE" id="PS51257">
    <property type="entry name" value="PROKAR_LIPOPROTEIN"/>
    <property type="match status" value="1"/>
</dbReference>
<evidence type="ECO:0000256" key="1">
    <source>
        <dbReference type="SAM" id="SignalP"/>
    </source>
</evidence>